<evidence type="ECO:0000313" key="5">
    <source>
        <dbReference type="Proteomes" id="UP001154312"/>
    </source>
</evidence>
<sequence>MVRFPTRGEKQYKFVFCAFLLVLGVFAFGLKPAIAVETSIQQMGEPAVQAVKTDFRDLDNDKQLLPSVHYLAAKGIINGFPDGTFRPADSLTRAEAAKILVLTKGLPEQSGGQPVFSDVPTGHWAFGTIQAAEKAGLLYGYEDGTSKPEEPVTRAEAIALLLRISGGTLTYKNVDIADNVTGLTPGTSYSFTIEARDAAGNLSSDGPAIEVTTTSLPDTQAPVWAIGGALLPSNITENGLTLNWFGATDNALVTGYELYKDGVQFDSVSGSTYSYTVAGLAPDTSYEFSVKALDGAGNRSSELTTTVTTAKTSDNQAPTWADGVITSSNITSNSVTLTWSGAADNVAVTGYEL</sequence>
<dbReference type="PROSITE" id="PS50853">
    <property type="entry name" value="FN3"/>
    <property type="match status" value="1"/>
</dbReference>
<dbReference type="AlphaFoldDB" id="A0A9X4H0Y4"/>
<dbReference type="InterPro" id="IPR013783">
    <property type="entry name" value="Ig-like_fold"/>
</dbReference>
<dbReference type="InterPro" id="IPR003961">
    <property type="entry name" value="FN3_dom"/>
</dbReference>
<evidence type="ECO:0000259" key="2">
    <source>
        <dbReference type="PROSITE" id="PS50853"/>
    </source>
</evidence>
<gene>
    <name evidence="4" type="ORF">L7E55_04740</name>
</gene>
<organism evidence="4 5">
    <name type="scientific">Pelotomaculum isophthalicicum JI</name>
    <dbReference type="NCBI Taxonomy" id="947010"/>
    <lineage>
        <taxon>Bacteria</taxon>
        <taxon>Bacillati</taxon>
        <taxon>Bacillota</taxon>
        <taxon>Clostridia</taxon>
        <taxon>Eubacteriales</taxon>
        <taxon>Desulfotomaculaceae</taxon>
        <taxon>Pelotomaculum</taxon>
    </lineage>
</organism>
<dbReference type="RefSeq" id="WP_277442905.1">
    <property type="nucleotide sequence ID" value="NZ_JAKOAV010000006.1"/>
</dbReference>
<dbReference type="Pfam" id="PF00395">
    <property type="entry name" value="SLH"/>
    <property type="match status" value="2"/>
</dbReference>
<comment type="caution">
    <text evidence="4">The sequence shown here is derived from an EMBL/GenBank/DDBJ whole genome shotgun (WGS) entry which is preliminary data.</text>
</comment>
<protein>
    <submittedName>
        <fullName evidence="4">S-layer homology domain-containing protein</fullName>
    </submittedName>
</protein>
<proteinExistence type="predicted"/>
<dbReference type="SUPFAM" id="SSF49265">
    <property type="entry name" value="Fibronectin type III"/>
    <property type="match status" value="1"/>
</dbReference>
<feature type="domain" description="Fibronectin type-III" evidence="2">
    <location>
        <begin position="226"/>
        <end position="315"/>
    </location>
</feature>
<dbReference type="InterPro" id="IPR051465">
    <property type="entry name" value="Cell_Envelope_Struct_Comp"/>
</dbReference>
<dbReference type="InterPro" id="IPR001119">
    <property type="entry name" value="SLH_dom"/>
</dbReference>
<dbReference type="EMBL" id="JAKOAV010000006">
    <property type="protein sequence ID" value="MDF9407671.1"/>
    <property type="molecule type" value="Genomic_DNA"/>
</dbReference>
<feature type="domain" description="SLH" evidence="3">
    <location>
        <begin position="51"/>
        <end position="111"/>
    </location>
</feature>
<dbReference type="PANTHER" id="PTHR43308">
    <property type="entry name" value="OUTER MEMBRANE PROTEIN ALPHA-RELATED"/>
    <property type="match status" value="1"/>
</dbReference>
<dbReference type="Proteomes" id="UP001154312">
    <property type="component" value="Unassembled WGS sequence"/>
</dbReference>
<dbReference type="PROSITE" id="PS51272">
    <property type="entry name" value="SLH"/>
    <property type="match status" value="2"/>
</dbReference>
<evidence type="ECO:0000259" key="3">
    <source>
        <dbReference type="PROSITE" id="PS51272"/>
    </source>
</evidence>
<dbReference type="SMART" id="SM00060">
    <property type="entry name" value="FN3"/>
    <property type="match status" value="2"/>
</dbReference>
<dbReference type="InterPro" id="IPR036116">
    <property type="entry name" value="FN3_sf"/>
</dbReference>
<name>A0A9X4H0Y4_9FIRM</name>
<evidence type="ECO:0000313" key="4">
    <source>
        <dbReference type="EMBL" id="MDF9407671.1"/>
    </source>
</evidence>
<keyword evidence="5" id="KW-1185">Reference proteome</keyword>
<keyword evidence="1" id="KW-0677">Repeat</keyword>
<dbReference type="Pfam" id="PF00041">
    <property type="entry name" value="fn3"/>
    <property type="match status" value="1"/>
</dbReference>
<reference evidence="4" key="1">
    <citation type="submission" date="2022-02" db="EMBL/GenBank/DDBJ databases">
        <authorList>
            <person name="Leng L."/>
        </authorList>
    </citation>
    <scope>NUCLEOTIDE SEQUENCE</scope>
    <source>
        <strain evidence="4">JI</strain>
    </source>
</reference>
<dbReference type="Gene3D" id="2.60.40.10">
    <property type="entry name" value="Immunoglobulins"/>
    <property type="match status" value="2"/>
</dbReference>
<dbReference type="CDD" id="cd00063">
    <property type="entry name" value="FN3"/>
    <property type="match status" value="2"/>
</dbReference>
<evidence type="ECO:0000256" key="1">
    <source>
        <dbReference type="ARBA" id="ARBA00022737"/>
    </source>
</evidence>
<accession>A0A9X4H0Y4</accession>
<feature type="domain" description="SLH" evidence="3">
    <location>
        <begin position="112"/>
        <end position="175"/>
    </location>
</feature>